<dbReference type="Pfam" id="PF00005">
    <property type="entry name" value="ABC_tran"/>
    <property type="match status" value="1"/>
</dbReference>
<dbReference type="SUPFAM" id="SSF50331">
    <property type="entry name" value="MOP-like"/>
    <property type="match status" value="1"/>
</dbReference>
<name>A0ABT6KX35_9MYCO</name>
<dbReference type="PROSITE" id="PS50893">
    <property type="entry name" value="ABC_TRANSPORTER_2"/>
    <property type="match status" value="1"/>
</dbReference>
<dbReference type="SUPFAM" id="SSF52540">
    <property type="entry name" value="P-loop containing nucleoside triphosphate hydrolases"/>
    <property type="match status" value="1"/>
</dbReference>
<dbReference type="InterPro" id="IPR027417">
    <property type="entry name" value="P-loop_NTPase"/>
</dbReference>
<gene>
    <name evidence="5" type="ORF">M2272_001890</name>
</gene>
<reference evidence="5 6" key="1">
    <citation type="submission" date="2023-04" db="EMBL/GenBank/DDBJ databases">
        <title>Forest soil microbial communities from Buena Vista Peninsula, Colon Province, Panama.</title>
        <authorList>
            <person name="Bouskill N."/>
        </authorList>
    </citation>
    <scope>NUCLEOTIDE SEQUENCE [LARGE SCALE GENOMIC DNA]</scope>
    <source>
        <strain evidence="5 6">AC80</strain>
    </source>
</reference>
<proteinExistence type="predicted"/>
<protein>
    <submittedName>
        <fullName evidence="5">Spermidine/putrescine transport system ATP-binding protein</fullName>
    </submittedName>
</protein>
<dbReference type="InterPro" id="IPR050093">
    <property type="entry name" value="ABC_SmlMolc_Importer"/>
</dbReference>
<evidence type="ECO:0000256" key="2">
    <source>
        <dbReference type="ARBA" id="ARBA00022741"/>
    </source>
</evidence>
<dbReference type="Proteomes" id="UP001160130">
    <property type="component" value="Unassembled WGS sequence"/>
</dbReference>
<dbReference type="RefSeq" id="WP_280831863.1">
    <property type="nucleotide sequence ID" value="NZ_JARXVE010000002.1"/>
</dbReference>
<dbReference type="PANTHER" id="PTHR42781:SF4">
    <property type="entry name" value="SPERMIDINE_PUTRESCINE IMPORT ATP-BINDING PROTEIN POTA"/>
    <property type="match status" value="1"/>
</dbReference>
<dbReference type="PROSITE" id="PS00211">
    <property type="entry name" value="ABC_TRANSPORTER_1"/>
    <property type="match status" value="1"/>
</dbReference>
<evidence type="ECO:0000256" key="3">
    <source>
        <dbReference type="ARBA" id="ARBA00022840"/>
    </source>
</evidence>
<comment type="caution">
    <text evidence="5">The sequence shown here is derived from an EMBL/GenBank/DDBJ whole genome shotgun (WGS) entry which is preliminary data.</text>
</comment>
<evidence type="ECO:0000259" key="4">
    <source>
        <dbReference type="PROSITE" id="PS50893"/>
    </source>
</evidence>
<dbReference type="SMART" id="SM00382">
    <property type="entry name" value="AAA"/>
    <property type="match status" value="1"/>
</dbReference>
<evidence type="ECO:0000313" key="6">
    <source>
        <dbReference type="Proteomes" id="UP001160130"/>
    </source>
</evidence>
<dbReference type="Gene3D" id="3.40.50.300">
    <property type="entry name" value="P-loop containing nucleotide triphosphate hydrolases"/>
    <property type="match status" value="1"/>
</dbReference>
<evidence type="ECO:0000256" key="1">
    <source>
        <dbReference type="ARBA" id="ARBA00022448"/>
    </source>
</evidence>
<organism evidence="5 6">
    <name type="scientific">Mycolicibacterium frederiksbergense</name>
    <dbReference type="NCBI Taxonomy" id="117567"/>
    <lineage>
        <taxon>Bacteria</taxon>
        <taxon>Bacillati</taxon>
        <taxon>Actinomycetota</taxon>
        <taxon>Actinomycetes</taxon>
        <taxon>Mycobacteriales</taxon>
        <taxon>Mycobacteriaceae</taxon>
        <taxon>Mycolicibacterium</taxon>
    </lineage>
</organism>
<dbReference type="GO" id="GO:0005524">
    <property type="term" value="F:ATP binding"/>
    <property type="evidence" value="ECO:0007669"/>
    <property type="project" value="UniProtKB-KW"/>
</dbReference>
<dbReference type="Gene3D" id="2.40.50.100">
    <property type="match status" value="1"/>
</dbReference>
<dbReference type="InterPro" id="IPR003593">
    <property type="entry name" value="AAA+_ATPase"/>
</dbReference>
<sequence>MSDPTSSVRLRSVTKNFRSGTVGIDDVTIDIEGGEFVTFLGPSGSGKTTTLNTIAGFLRPTTGQVEIGGQDVTALPPRRRNLGMVFQNYALFPHMTVRENVAFGLHRRGLSKEQTAGRIDDALSMVRLDRFGDSMPKQLSGGQQQRVALARALVYRPPVLLMDEPLAALDKALRTEMQVEIGRIHREVGTTFLFVTHDQDEALGLSDRIALFNHGKVVQMGTPTELYERPQSLFTAEFLGESNVFRGVVADDGVLKFADQVLRFPAASGSSPAGTRAAMVVRPERMRLCANGEGGAAENHVPAVITEIAYFGSFRRITVSYPDGGTGLLRGGVESPAPFSPGDTVTVSWDPAHSVVVPDSAPAA</sequence>
<feature type="domain" description="ABC transporter" evidence="4">
    <location>
        <begin position="8"/>
        <end position="239"/>
    </location>
</feature>
<keyword evidence="6" id="KW-1185">Reference proteome</keyword>
<dbReference type="InterPro" id="IPR017871">
    <property type="entry name" value="ABC_transporter-like_CS"/>
</dbReference>
<dbReference type="InterPro" id="IPR013611">
    <property type="entry name" value="Transp-assoc_OB_typ2"/>
</dbReference>
<dbReference type="PANTHER" id="PTHR42781">
    <property type="entry name" value="SPERMIDINE/PUTRESCINE IMPORT ATP-BINDING PROTEIN POTA"/>
    <property type="match status" value="1"/>
</dbReference>
<dbReference type="Pfam" id="PF08402">
    <property type="entry name" value="TOBE_2"/>
    <property type="match status" value="1"/>
</dbReference>
<keyword evidence="3 5" id="KW-0067">ATP-binding</keyword>
<accession>A0ABT6KX35</accession>
<dbReference type="InterPro" id="IPR003439">
    <property type="entry name" value="ABC_transporter-like_ATP-bd"/>
</dbReference>
<evidence type="ECO:0000313" key="5">
    <source>
        <dbReference type="EMBL" id="MDH6195261.1"/>
    </source>
</evidence>
<dbReference type="EMBL" id="JARXVE010000002">
    <property type="protein sequence ID" value="MDH6195261.1"/>
    <property type="molecule type" value="Genomic_DNA"/>
</dbReference>
<dbReference type="InterPro" id="IPR008995">
    <property type="entry name" value="Mo/tungstate-bd_C_term_dom"/>
</dbReference>
<keyword evidence="2" id="KW-0547">Nucleotide-binding</keyword>
<keyword evidence="1" id="KW-0813">Transport</keyword>